<evidence type="ECO:0000313" key="1">
    <source>
        <dbReference type="EMBL" id="CAD1583816.1"/>
    </source>
</evidence>
<reference evidence="1" key="1">
    <citation type="submission" date="2020-07" db="EMBL/GenBank/DDBJ databases">
        <authorList>
            <person name="Ferguson B K."/>
        </authorList>
    </citation>
    <scope>NUCLEOTIDE SEQUENCE</scope>
    <source>
        <strain evidence="1">L06</strain>
    </source>
</reference>
<sequence length="135" mass="14689">MEIVKNDRSISGVNTTVFNGMADDGDGGGGGRKIRSLARGELASLLYGTSKEFTMEPGVVIKKSHSPIDRVQVASLEMELLDRVKDNSIIVGLINLLTLLVNASRLLVNFFKSSIILSCLLDYLWMRLTAGINFG</sequence>
<proteinExistence type="predicted"/>
<gene>
    <name evidence="1" type="ORF">BBRV_LOCUS124620</name>
</gene>
<name>A0A6V7M797_9HYME</name>
<accession>A0A6V7M797</accession>
<dbReference type="EMBL" id="CADCXW020000348">
    <property type="protein sequence ID" value="CAD1583816.1"/>
    <property type="molecule type" value="Genomic_DNA"/>
</dbReference>
<protein>
    <submittedName>
        <fullName evidence="1">Uncharacterized protein</fullName>
    </submittedName>
</protein>
<organism evidence="1">
    <name type="scientific">Bracon brevicornis</name>
    <dbReference type="NCBI Taxonomy" id="1563983"/>
    <lineage>
        <taxon>Eukaryota</taxon>
        <taxon>Metazoa</taxon>
        <taxon>Ecdysozoa</taxon>
        <taxon>Arthropoda</taxon>
        <taxon>Hexapoda</taxon>
        <taxon>Insecta</taxon>
        <taxon>Pterygota</taxon>
        <taxon>Neoptera</taxon>
        <taxon>Endopterygota</taxon>
        <taxon>Hymenoptera</taxon>
        <taxon>Apocrita</taxon>
        <taxon>Ichneumonoidea</taxon>
        <taxon>Braconidae</taxon>
        <taxon>Braconinae</taxon>
        <taxon>Bracon</taxon>
    </lineage>
</organism>
<dbReference type="AlphaFoldDB" id="A0A6V7M797"/>